<feature type="transmembrane region" description="Helical" evidence="6">
    <location>
        <begin position="479"/>
        <end position="499"/>
    </location>
</feature>
<dbReference type="EMBL" id="JAPDMQ010000232">
    <property type="protein sequence ID" value="KAK0529840.1"/>
    <property type="molecule type" value="Genomic_DNA"/>
</dbReference>
<feature type="transmembrane region" description="Helical" evidence="6">
    <location>
        <begin position="632"/>
        <end position="656"/>
    </location>
</feature>
<feature type="region of interest" description="Disordered" evidence="5">
    <location>
        <begin position="716"/>
        <end position="752"/>
    </location>
</feature>
<feature type="transmembrane region" description="Helical" evidence="6">
    <location>
        <begin position="247"/>
        <end position="267"/>
    </location>
</feature>
<feature type="transmembrane region" description="Helical" evidence="6">
    <location>
        <begin position="541"/>
        <end position="559"/>
    </location>
</feature>
<feature type="compositionally biased region" description="Basic and acidic residues" evidence="5">
    <location>
        <begin position="605"/>
        <end position="616"/>
    </location>
</feature>
<dbReference type="GO" id="GO:0016020">
    <property type="term" value="C:membrane"/>
    <property type="evidence" value="ECO:0007669"/>
    <property type="project" value="UniProtKB-SubCell"/>
</dbReference>
<feature type="compositionally biased region" description="Low complexity" evidence="5">
    <location>
        <begin position="372"/>
        <end position="393"/>
    </location>
</feature>
<feature type="transmembrane region" description="Helical" evidence="6">
    <location>
        <begin position="571"/>
        <end position="595"/>
    </location>
</feature>
<evidence type="ECO:0000256" key="2">
    <source>
        <dbReference type="ARBA" id="ARBA00022692"/>
    </source>
</evidence>
<evidence type="ECO:0000256" key="6">
    <source>
        <dbReference type="SAM" id="Phobius"/>
    </source>
</evidence>
<dbReference type="PANTHER" id="PTHR23507">
    <property type="entry name" value="ZGC:174356"/>
    <property type="match status" value="1"/>
</dbReference>
<dbReference type="InterPro" id="IPR036259">
    <property type="entry name" value="MFS_trans_sf"/>
</dbReference>
<keyword evidence="3 6" id="KW-1133">Transmembrane helix</keyword>
<dbReference type="PANTHER" id="PTHR23507:SF1">
    <property type="entry name" value="FI18259P1-RELATED"/>
    <property type="match status" value="1"/>
</dbReference>
<feature type="region of interest" description="Disordered" evidence="5">
    <location>
        <begin position="598"/>
        <end position="619"/>
    </location>
</feature>
<feature type="region of interest" description="Disordered" evidence="5">
    <location>
        <begin position="351"/>
        <end position="434"/>
    </location>
</feature>
<organism evidence="7 8">
    <name type="scientific">Tilletia horrida</name>
    <dbReference type="NCBI Taxonomy" id="155126"/>
    <lineage>
        <taxon>Eukaryota</taxon>
        <taxon>Fungi</taxon>
        <taxon>Dikarya</taxon>
        <taxon>Basidiomycota</taxon>
        <taxon>Ustilaginomycotina</taxon>
        <taxon>Exobasidiomycetes</taxon>
        <taxon>Tilletiales</taxon>
        <taxon>Tilletiaceae</taxon>
        <taxon>Tilletia</taxon>
    </lineage>
</organism>
<feature type="transmembrane region" description="Helical" evidence="6">
    <location>
        <begin position="164"/>
        <end position="187"/>
    </location>
</feature>
<dbReference type="Proteomes" id="UP001176521">
    <property type="component" value="Unassembled WGS sequence"/>
</dbReference>
<evidence type="ECO:0000256" key="4">
    <source>
        <dbReference type="ARBA" id="ARBA00023136"/>
    </source>
</evidence>
<evidence type="ECO:0000313" key="8">
    <source>
        <dbReference type="Proteomes" id="UP001176521"/>
    </source>
</evidence>
<evidence type="ECO:0000256" key="5">
    <source>
        <dbReference type="SAM" id="MobiDB-lite"/>
    </source>
</evidence>
<name>A0AAN6GAF0_9BASI</name>
<dbReference type="Gene3D" id="1.20.1250.20">
    <property type="entry name" value="MFS general substrate transporter like domains"/>
    <property type="match status" value="1"/>
</dbReference>
<gene>
    <name evidence="7" type="ORF">OC842_004126</name>
</gene>
<feature type="compositionally biased region" description="Basic residues" evidence="5">
    <location>
        <begin position="316"/>
        <end position="328"/>
    </location>
</feature>
<sequence length="752" mass="79804">MMGICANYTYALISSRAFICAAHYEQHPLDPGLHSHTRLTCRTPQVEVALASYVRNLCLLAGIINPLAILFWGRFLRILHPKGLALVANLAVILFDPLPWLLLPLGPPVGKPNPYLSPTASKNVLLLSATLGAATGMGNLHTLAFRTMLVDIASPAQITAHLSLFALAAYASTALGPLVSGLVVNVVQAARHRQRHHDHHSTGSLSSPGTLLSLVRRSPREQIGELPVPAPPLGPPQLDPAVSHQRVSFSVSLLFSIAALLWLVFLIPHSHPQSQPPLAQSQNPQDEETAAAASTGQQDEEVPQAELAEDDAKAHSPLRRRRRSRRHKHHSLLLELLRPFRVLHPDALRRHPSATRHAPPPPPPPPLPRPQSTPHARQDSSATLVVAASSSSAPQLGGNRHKVASPSTSPPLPDGAEEGGEDEDGEEGEKEGGRDWTLARIAAASVLASAAATAISPLMEYLTFRYGFNGTQLSFLLSAQAVVSALLVLLGVPALRALVERRTSNNIAHGAAAVDVSLVSTASAVASTADDAYIELRASSLVLLAVLLPWSLILAGVAWPSSGAGAVSLLVLGWIFGSPDGSIGSFLQAGGLAVLKSKSQGQDGEGQREGRGDKEQCVAGARQRQRRRLDDFLTAYNTLATLVTLAASLWVTFYAWTIRHSGPFASPPSPPSHGGRPGTGGAETPKKVWMCFAIPLVLALGALGVLRPVLRRFRRRAGPGRPRAGSGSGLGLGLGLRRGKEGRSQGRRTLSL</sequence>
<feature type="compositionally biased region" description="Polar residues" evidence="5">
    <location>
        <begin position="272"/>
        <end position="284"/>
    </location>
</feature>
<feature type="region of interest" description="Disordered" evidence="5">
    <location>
        <begin position="272"/>
        <end position="328"/>
    </location>
</feature>
<accession>A0AAN6GAF0</accession>
<feature type="compositionally biased region" description="Acidic residues" evidence="5">
    <location>
        <begin position="415"/>
        <end position="429"/>
    </location>
</feature>
<feature type="transmembrane region" description="Helical" evidence="6">
    <location>
        <begin position="84"/>
        <end position="103"/>
    </location>
</feature>
<feature type="compositionally biased region" description="Gly residues" evidence="5">
    <location>
        <begin position="726"/>
        <end position="736"/>
    </location>
</feature>
<keyword evidence="4 6" id="KW-0472">Membrane</keyword>
<evidence type="ECO:0000256" key="3">
    <source>
        <dbReference type="ARBA" id="ARBA00022989"/>
    </source>
</evidence>
<evidence type="ECO:0000256" key="1">
    <source>
        <dbReference type="ARBA" id="ARBA00004141"/>
    </source>
</evidence>
<feature type="compositionally biased region" description="Pro residues" evidence="5">
    <location>
        <begin position="358"/>
        <end position="371"/>
    </location>
</feature>
<comment type="caution">
    <text evidence="7">The sequence shown here is derived from an EMBL/GenBank/DDBJ whole genome shotgun (WGS) entry which is preliminary data.</text>
</comment>
<dbReference type="AlphaFoldDB" id="A0AAN6GAF0"/>
<keyword evidence="2 6" id="KW-0812">Transmembrane</keyword>
<proteinExistence type="predicted"/>
<keyword evidence="8" id="KW-1185">Reference proteome</keyword>
<reference evidence="7" key="1">
    <citation type="journal article" date="2023" name="PhytoFront">
        <title>Draft Genome Resources of Seven Strains of Tilletia horrida, Causal Agent of Kernel Smut of Rice.</title>
        <authorList>
            <person name="Khanal S."/>
            <person name="Antony Babu S."/>
            <person name="Zhou X.G."/>
        </authorList>
    </citation>
    <scope>NUCLEOTIDE SEQUENCE</scope>
    <source>
        <strain evidence="7">TX3</strain>
    </source>
</reference>
<feature type="transmembrane region" description="Helical" evidence="6">
    <location>
        <begin position="53"/>
        <end position="72"/>
    </location>
</feature>
<comment type="subcellular location">
    <subcellularLocation>
        <location evidence="1">Membrane</location>
        <topology evidence="1">Multi-pass membrane protein</topology>
    </subcellularLocation>
</comment>
<feature type="compositionally biased region" description="Acidic residues" evidence="5">
    <location>
        <begin position="298"/>
        <end position="309"/>
    </location>
</feature>
<feature type="transmembrane region" description="Helical" evidence="6">
    <location>
        <begin position="123"/>
        <end position="143"/>
    </location>
</feature>
<evidence type="ECO:0000313" key="7">
    <source>
        <dbReference type="EMBL" id="KAK0529840.1"/>
    </source>
</evidence>
<feature type="transmembrane region" description="Helical" evidence="6">
    <location>
        <begin position="687"/>
        <end position="706"/>
    </location>
</feature>
<dbReference type="GO" id="GO:0022857">
    <property type="term" value="F:transmembrane transporter activity"/>
    <property type="evidence" value="ECO:0007669"/>
    <property type="project" value="TreeGrafter"/>
</dbReference>
<protein>
    <submittedName>
        <fullName evidence="7">Uncharacterized protein</fullName>
    </submittedName>
</protein>